<dbReference type="GO" id="GO:0070403">
    <property type="term" value="F:NAD+ binding"/>
    <property type="evidence" value="ECO:0007669"/>
    <property type="project" value="InterPro"/>
</dbReference>
<dbReference type="SUPFAM" id="SSF48179">
    <property type="entry name" value="6-phosphogluconate dehydrogenase C-terminal domain-like"/>
    <property type="match status" value="1"/>
</dbReference>
<dbReference type="GO" id="GO:0008977">
    <property type="term" value="F:prephenate dehydrogenase (NAD+) activity"/>
    <property type="evidence" value="ECO:0007669"/>
    <property type="project" value="InterPro"/>
</dbReference>
<dbReference type="InterPro" id="IPR008927">
    <property type="entry name" value="6-PGluconate_DH-like_C_sf"/>
</dbReference>
<dbReference type="PANTHER" id="PTHR21363:SF0">
    <property type="entry name" value="PREPHENATE DEHYDROGENASE [NADP(+)]"/>
    <property type="match status" value="1"/>
</dbReference>
<dbReference type="Pfam" id="PF20463">
    <property type="entry name" value="PDH_C"/>
    <property type="match status" value="1"/>
</dbReference>
<evidence type="ECO:0000256" key="1">
    <source>
        <dbReference type="ARBA" id="ARBA00023002"/>
    </source>
</evidence>
<dbReference type="InterPro" id="IPR036291">
    <property type="entry name" value="NAD(P)-bd_dom_sf"/>
</dbReference>
<dbReference type="PROSITE" id="PS51176">
    <property type="entry name" value="PDH_ADH"/>
    <property type="match status" value="1"/>
</dbReference>
<keyword evidence="1" id="KW-0560">Oxidoreductase</keyword>
<organism evidence="4">
    <name type="scientific">bioreactor metagenome</name>
    <dbReference type="NCBI Taxonomy" id="1076179"/>
    <lineage>
        <taxon>unclassified sequences</taxon>
        <taxon>metagenomes</taxon>
        <taxon>ecological metagenomes</taxon>
    </lineage>
</organism>
<sequence length="449" mass="47699">MLFLSRFFEIRDIVAPFRTHAEMVVPYESLDPARNALSGPWLHRGAAPHHAHGALRTGGRGVLRPVVAEDAPVDEAAPHLRPHHPELGEQPVRFQEDEDLGHHHDDPWRRNIHVALRSAGVDVPGGLRRFPGRRPGGPAASGMSSRICQGRKGEEMTGLKNCTVSVFGLGLLGGSLAWKLSRDGAAKSVAGWSRNPETVRRAHEMGIIGRPCATAEECASLGNVLVLAVPIRSMEETGLRIRPAAGSGVRAVFDLASTKTEVGRKLAPLWGSRYAGFHPMAGKERGGLENADPDLFDGAVCAVVPFENTGEEALSLAEELAEALGGRPLRTGAEEHDAAAACISHFPVLVAASLALLAGEEMEDHPLVPLLAAGGFRDTTRVAGGLPELGADMASTNGEQIRRLAGKYRAILDALLAASPEELEALLARAARCREAVLAGKGTLSRKRG</sequence>
<dbReference type="GO" id="GO:0006571">
    <property type="term" value="P:tyrosine biosynthetic process"/>
    <property type="evidence" value="ECO:0007669"/>
    <property type="project" value="InterPro"/>
</dbReference>
<dbReference type="Pfam" id="PF02153">
    <property type="entry name" value="PDH_N"/>
    <property type="match status" value="1"/>
</dbReference>
<evidence type="ECO:0000259" key="3">
    <source>
        <dbReference type="PROSITE" id="PS51176"/>
    </source>
</evidence>
<evidence type="ECO:0000256" key="2">
    <source>
        <dbReference type="SAM" id="MobiDB-lite"/>
    </source>
</evidence>
<dbReference type="Gene3D" id="3.40.50.720">
    <property type="entry name" value="NAD(P)-binding Rossmann-like Domain"/>
    <property type="match status" value="1"/>
</dbReference>
<reference evidence="4" key="1">
    <citation type="submission" date="2019-08" db="EMBL/GenBank/DDBJ databases">
        <authorList>
            <person name="Kucharzyk K."/>
            <person name="Murdoch R.W."/>
            <person name="Higgins S."/>
            <person name="Loffler F."/>
        </authorList>
    </citation>
    <scope>NUCLEOTIDE SEQUENCE</scope>
</reference>
<dbReference type="InterPro" id="IPR046825">
    <property type="entry name" value="PDH_C"/>
</dbReference>
<dbReference type="Gene3D" id="1.10.3660.10">
    <property type="entry name" value="6-phosphogluconate dehydrogenase C-terminal like domain"/>
    <property type="match status" value="1"/>
</dbReference>
<proteinExistence type="predicted"/>
<dbReference type="GO" id="GO:0004665">
    <property type="term" value="F:prephenate dehydrogenase (NADP+) activity"/>
    <property type="evidence" value="ECO:0007669"/>
    <property type="project" value="InterPro"/>
</dbReference>
<name>A0A644VZS4_9ZZZZ</name>
<evidence type="ECO:0000313" key="4">
    <source>
        <dbReference type="EMBL" id="MPL96660.1"/>
    </source>
</evidence>
<dbReference type="EMBL" id="VSSQ01000520">
    <property type="protein sequence ID" value="MPL96660.1"/>
    <property type="molecule type" value="Genomic_DNA"/>
</dbReference>
<comment type="caution">
    <text evidence="4">The sequence shown here is derived from an EMBL/GenBank/DDBJ whole genome shotgun (WGS) entry which is preliminary data.</text>
</comment>
<dbReference type="InterPro" id="IPR046826">
    <property type="entry name" value="PDH_N"/>
</dbReference>
<feature type="domain" description="Prephenate/arogenate dehydrogenase" evidence="3">
    <location>
        <begin position="162"/>
        <end position="449"/>
    </location>
</feature>
<accession>A0A644VZS4</accession>
<protein>
    <recommendedName>
        <fullName evidence="3">Prephenate/arogenate dehydrogenase domain-containing protein</fullName>
    </recommendedName>
</protein>
<feature type="region of interest" description="Disordered" evidence="2">
    <location>
        <begin position="125"/>
        <end position="146"/>
    </location>
</feature>
<dbReference type="AlphaFoldDB" id="A0A644VZS4"/>
<dbReference type="InterPro" id="IPR003099">
    <property type="entry name" value="Prephen_DH"/>
</dbReference>
<dbReference type="InterPro" id="IPR050812">
    <property type="entry name" value="Preph/Arog_dehydrog"/>
</dbReference>
<dbReference type="PANTHER" id="PTHR21363">
    <property type="entry name" value="PREPHENATE DEHYDROGENASE"/>
    <property type="match status" value="1"/>
</dbReference>
<gene>
    <name evidence="4" type="ORF">SDC9_42842</name>
</gene>
<dbReference type="SUPFAM" id="SSF51735">
    <property type="entry name" value="NAD(P)-binding Rossmann-fold domains"/>
    <property type="match status" value="1"/>
</dbReference>